<accession>A0A927BBP2</accession>
<comment type="caution">
    <text evidence="7">The sequence shown here is derived from an EMBL/GenBank/DDBJ whole genome shotgun (WGS) entry which is preliminary data.</text>
</comment>
<protein>
    <submittedName>
        <fullName evidence="7">Amino acid adenylation domain-containing protein</fullName>
    </submittedName>
</protein>
<dbReference type="GO" id="GO:0031177">
    <property type="term" value="F:phosphopantetheine binding"/>
    <property type="evidence" value="ECO:0007669"/>
    <property type="project" value="TreeGrafter"/>
</dbReference>
<dbReference type="NCBIfam" id="TIGR01720">
    <property type="entry name" value="NRPS-para261"/>
    <property type="match status" value="1"/>
</dbReference>
<dbReference type="SUPFAM" id="SSF56801">
    <property type="entry name" value="Acetyl-CoA synthetase-like"/>
    <property type="match status" value="1"/>
</dbReference>
<comment type="similarity">
    <text evidence="2">Belongs to the ATP-dependent AMP-binding enzyme family.</text>
</comment>
<dbReference type="GO" id="GO:0044550">
    <property type="term" value="P:secondary metabolite biosynthetic process"/>
    <property type="evidence" value="ECO:0007669"/>
    <property type="project" value="UniProtKB-ARBA"/>
</dbReference>
<dbReference type="InterPro" id="IPR045851">
    <property type="entry name" value="AMP-bd_C_sf"/>
</dbReference>
<dbReference type="Pfam" id="PF00501">
    <property type="entry name" value="AMP-binding"/>
    <property type="match status" value="1"/>
</dbReference>
<dbReference type="GO" id="GO:0043041">
    <property type="term" value="P:amino acid activation for nonribosomal peptide biosynthetic process"/>
    <property type="evidence" value="ECO:0007669"/>
    <property type="project" value="TreeGrafter"/>
</dbReference>
<dbReference type="Pfam" id="PF00550">
    <property type="entry name" value="PP-binding"/>
    <property type="match status" value="1"/>
</dbReference>
<dbReference type="InterPro" id="IPR025110">
    <property type="entry name" value="AMP-bd_C"/>
</dbReference>
<dbReference type="PROSITE" id="PS00455">
    <property type="entry name" value="AMP_BINDING"/>
    <property type="match status" value="1"/>
</dbReference>
<dbReference type="Pfam" id="PF00668">
    <property type="entry name" value="Condensation"/>
    <property type="match status" value="1"/>
</dbReference>
<comment type="cofactor">
    <cofactor evidence="1">
        <name>pantetheine 4'-phosphate</name>
        <dbReference type="ChEBI" id="CHEBI:47942"/>
    </cofactor>
</comment>
<keyword evidence="8" id="KW-1185">Reference proteome</keyword>
<reference evidence="7" key="1">
    <citation type="submission" date="2020-09" db="EMBL/GenBank/DDBJ databases">
        <authorList>
            <person name="Kim M.K."/>
        </authorList>
    </citation>
    <scope>NUCLEOTIDE SEQUENCE</scope>
    <source>
        <strain evidence="7">BT664</strain>
    </source>
</reference>
<dbReference type="Pfam" id="PF13193">
    <property type="entry name" value="AMP-binding_C"/>
    <property type="match status" value="1"/>
</dbReference>
<dbReference type="CDD" id="cd19534">
    <property type="entry name" value="E_NRPS"/>
    <property type="match status" value="1"/>
</dbReference>
<dbReference type="Gene3D" id="1.10.1200.10">
    <property type="entry name" value="ACP-like"/>
    <property type="match status" value="1"/>
</dbReference>
<dbReference type="CDD" id="cd05930">
    <property type="entry name" value="A_NRPS"/>
    <property type="match status" value="1"/>
</dbReference>
<dbReference type="GO" id="GO:0005737">
    <property type="term" value="C:cytoplasm"/>
    <property type="evidence" value="ECO:0007669"/>
    <property type="project" value="TreeGrafter"/>
</dbReference>
<evidence type="ECO:0000256" key="4">
    <source>
        <dbReference type="ARBA" id="ARBA00022553"/>
    </source>
</evidence>
<evidence type="ECO:0000256" key="1">
    <source>
        <dbReference type="ARBA" id="ARBA00001957"/>
    </source>
</evidence>
<organism evidence="7 8">
    <name type="scientific">Hymenobacter montanus</name>
    <dbReference type="NCBI Taxonomy" id="2771359"/>
    <lineage>
        <taxon>Bacteria</taxon>
        <taxon>Pseudomonadati</taxon>
        <taxon>Bacteroidota</taxon>
        <taxon>Cytophagia</taxon>
        <taxon>Cytophagales</taxon>
        <taxon>Hymenobacteraceae</taxon>
        <taxon>Hymenobacter</taxon>
    </lineage>
</organism>
<dbReference type="InterPro" id="IPR023213">
    <property type="entry name" value="CAT-like_dom_sf"/>
</dbReference>
<dbReference type="InterPro" id="IPR010060">
    <property type="entry name" value="NRPS_synth"/>
</dbReference>
<dbReference type="InterPro" id="IPR000873">
    <property type="entry name" value="AMP-dep_synth/lig_dom"/>
</dbReference>
<dbReference type="FunFam" id="3.40.50.980:FF:000001">
    <property type="entry name" value="Non-ribosomal peptide synthetase"/>
    <property type="match status" value="1"/>
</dbReference>
<dbReference type="Gene3D" id="3.30.559.30">
    <property type="entry name" value="Nonribosomal peptide synthetase, condensation domain"/>
    <property type="match status" value="1"/>
</dbReference>
<dbReference type="NCBIfam" id="TIGR01733">
    <property type="entry name" value="AA-adenyl-dom"/>
    <property type="match status" value="1"/>
</dbReference>
<dbReference type="InterPro" id="IPR009081">
    <property type="entry name" value="PP-bd_ACP"/>
</dbReference>
<dbReference type="Gene3D" id="3.40.50.980">
    <property type="match status" value="2"/>
</dbReference>
<dbReference type="Proteomes" id="UP000612233">
    <property type="component" value="Unassembled WGS sequence"/>
</dbReference>
<evidence type="ECO:0000313" key="7">
    <source>
        <dbReference type="EMBL" id="MBD2767189.1"/>
    </source>
</evidence>
<keyword evidence="4" id="KW-0597">Phosphoprotein</keyword>
<dbReference type="SUPFAM" id="SSF52777">
    <property type="entry name" value="CoA-dependent acyltransferases"/>
    <property type="match status" value="2"/>
</dbReference>
<keyword evidence="5" id="KW-0677">Repeat</keyword>
<gene>
    <name evidence="7" type="ORF">IC235_04705</name>
</gene>
<proteinExistence type="inferred from homology"/>
<keyword evidence="3" id="KW-0596">Phosphopantetheine</keyword>
<dbReference type="SUPFAM" id="SSF47336">
    <property type="entry name" value="ACP-like"/>
    <property type="match status" value="1"/>
</dbReference>
<dbReference type="FunFam" id="3.30.300.30:FF:000010">
    <property type="entry name" value="Enterobactin synthetase component F"/>
    <property type="match status" value="1"/>
</dbReference>
<dbReference type="PANTHER" id="PTHR45527:SF1">
    <property type="entry name" value="FATTY ACID SYNTHASE"/>
    <property type="match status" value="1"/>
</dbReference>
<dbReference type="Gene3D" id="3.30.300.30">
    <property type="match status" value="1"/>
</dbReference>
<dbReference type="PANTHER" id="PTHR45527">
    <property type="entry name" value="NONRIBOSOMAL PEPTIDE SYNTHETASE"/>
    <property type="match status" value="1"/>
</dbReference>
<dbReference type="Gene3D" id="2.30.38.10">
    <property type="entry name" value="Luciferase, Domain 3"/>
    <property type="match status" value="1"/>
</dbReference>
<evidence type="ECO:0000256" key="2">
    <source>
        <dbReference type="ARBA" id="ARBA00006432"/>
    </source>
</evidence>
<dbReference type="FunFam" id="3.40.50.12780:FF:000012">
    <property type="entry name" value="Non-ribosomal peptide synthetase"/>
    <property type="match status" value="1"/>
</dbReference>
<dbReference type="Gene3D" id="3.30.559.10">
    <property type="entry name" value="Chloramphenicol acetyltransferase-like domain"/>
    <property type="match status" value="1"/>
</dbReference>
<sequence>MDMYNHLAPHQPDETLHGLFEKQAAQRPDEVALVFQEQQVSYRELQRRSDQVAGFLIERGVKPGELVGLMLERSVEQVVALLGILKAGAAYVPLDPAYPMERKRIILQESACRVLIANPAHIQGELATVQLVDVNSAAVMNGRAKPAVPSTGADLAYVIYSSGTTGQPKGIMVEHGSLINLLRYYNRRYCINQDTRILQVTNLVIDIALQEIFSSLINGLTLYIPTQEMIFDREALRGFIATNQISFVQVIPDTLREYFLEGERLESVTTLLCGGDKLPGELQDAIVAKGYPLYNVYGQTETTIDALVSQCTTGVQGFDEVVDNCQVYVLDDQMQPVPVGVAGEICVGGVGVARGYWQQPALTQEKFIENPFAEGRLYKTGDRGVITWEGRLEFRGRQDEQVKIRGYRIELGEIEKALLGHPQVREVVVVAQGEAEEEKYLCAYYTLPLADAGGRPSEELREYLQGQLPGYMVPSYLVELPQLPVNANGKIDRRALPLPDKTQRSKEFVAPRNEIEQQLVEVWEDVLKVAPIGLNDNFFEIGGDSIKGIQVVARLHQQGFKLSVAHLMQFPRLREAALQVQPLTIALDQGLVQGDVKLTPVQQWFFDFRFTDPHHFSMAWMLHRPEGLDEQHVRQVLEALALHHDALRMVYRPEQDQVRQHNRGRESAPYDLRVVTVQGAEDEGRAIEQAGTQQHASMDLAAGPLLKAGLFRASDGDHLLLSIHHLIMDGVSWRIVLEDFATAYQQLQQGQAIRLPPKTSSFQQWAAAVHGYAHSPQLQEEVAYWQQVEQDLQALTPPGQAVGTTADLALEWISLSEPQTRRLQHEVHQAYGTQMNDVLLTALALALWEWTGQDKHIIMLEGHGREEVVPGVDVNRTVGWFTAHFLQPLNVKFPHDLSYQLRSIKEQVRQVPHKGIGYEIWRHLLSREHPAERPYPLVDFNYLGEFNESDVAAGLQPSPYSVGITTSPASELVTDIELVGSIRAGKLTLRCHYNSKRFEQASVAHLLERLREQLSNLIDHCMNQMQPALTPSDFSANDLSLDDLALLQGQFSNF</sequence>
<evidence type="ECO:0000256" key="3">
    <source>
        <dbReference type="ARBA" id="ARBA00022450"/>
    </source>
</evidence>
<dbReference type="FunFam" id="1.10.1200.10:FF:000005">
    <property type="entry name" value="Nonribosomal peptide synthetase 1"/>
    <property type="match status" value="1"/>
</dbReference>
<dbReference type="PROSITE" id="PS00012">
    <property type="entry name" value="PHOSPHOPANTETHEINE"/>
    <property type="match status" value="1"/>
</dbReference>
<dbReference type="InterPro" id="IPR001242">
    <property type="entry name" value="Condensation_dom"/>
</dbReference>
<dbReference type="EMBL" id="JACXAD010000004">
    <property type="protein sequence ID" value="MBD2767189.1"/>
    <property type="molecule type" value="Genomic_DNA"/>
</dbReference>
<dbReference type="InterPro" id="IPR036736">
    <property type="entry name" value="ACP-like_sf"/>
</dbReference>
<evidence type="ECO:0000256" key="5">
    <source>
        <dbReference type="ARBA" id="ARBA00022737"/>
    </source>
</evidence>
<evidence type="ECO:0000259" key="6">
    <source>
        <dbReference type="PROSITE" id="PS50075"/>
    </source>
</evidence>
<dbReference type="InterPro" id="IPR006162">
    <property type="entry name" value="Ppantetheine_attach_site"/>
</dbReference>
<dbReference type="RefSeq" id="WP_191004021.1">
    <property type="nucleotide sequence ID" value="NZ_JACXAD010000004.1"/>
</dbReference>
<dbReference type="GO" id="GO:0003824">
    <property type="term" value="F:catalytic activity"/>
    <property type="evidence" value="ECO:0007669"/>
    <property type="project" value="InterPro"/>
</dbReference>
<feature type="domain" description="Carrier" evidence="6">
    <location>
        <begin position="510"/>
        <end position="584"/>
    </location>
</feature>
<evidence type="ECO:0000313" key="8">
    <source>
        <dbReference type="Proteomes" id="UP000612233"/>
    </source>
</evidence>
<dbReference type="InterPro" id="IPR010071">
    <property type="entry name" value="AA_adenyl_dom"/>
</dbReference>
<dbReference type="InterPro" id="IPR020845">
    <property type="entry name" value="AMP-binding_CS"/>
</dbReference>
<name>A0A927BBP2_9BACT</name>
<dbReference type="PROSITE" id="PS50075">
    <property type="entry name" value="CARRIER"/>
    <property type="match status" value="1"/>
</dbReference>
<dbReference type="AlphaFoldDB" id="A0A927BBP2"/>